<evidence type="ECO:0000259" key="3">
    <source>
        <dbReference type="Pfam" id="PF11972"/>
    </source>
</evidence>
<comment type="caution">
    <text evidence="4">The sequence shown here is derived from an EMBL/GenBank/DDBJ whole genome shotgun (WGS) entry which is preliminary data.</text>
</comment>
<evidence type="ECO:0000259" key="2">
    <source>
        <dbReference type="Pfam" id="PF07756"/>
    </source>
</evidence>
<dbReference type="RefSeq" id="WP_377801337.1">
    <property type="nucleotide sequence ID" value="NZ_JBHSLW010000064.1"/>
</dbReference>
<organism evidence="4 5">
    <name type="scientific">Bosea eneae</name>
    <dbReference type="NCBI Taxonomy" id="151454"/>
    <lineage>
        <taxon>Bacteria</taxon>
        <taxon>Pseudomonadati</taxon>
        <taxon>Pseudomonadota</taxon>
        <taxon>Alphaproteobacteria</taxon>
        <taxon>Hyphomicrobiales</taxon>
        <taxon>Boseaceae</taxon>
        <taxon>Bosea</taxon>
    </lineage>
</organism>
<feature type="compositionally biased region" description="Acidic residues" evidence="1">
    <location>
        <begin position="157"/>
        <end position="176"/>
    </location>
</feature>
<feature type="domain" description="DUF1612" evidence="2">
    <location>
        <begin position="213"/>
        <end position="337"/>
    </location>
</feature>
<accession>A0ABW0IZT2</accession>
<dbReference type="NCBIfam" id="NF040876">
    <property type="entry name" value="RHE_PE00001_fam"/>
    <property type="match status" value="1"/>
</dbReference>
<reference evidence="5" key="1">
    <citation type="journal article" date="2019" name="Int. J. Syst. Evol. Microbiol.">
        <title>The Global Catalogue of Microorganisms (GCM) 10K type strain sequencing project: providing services to taxonomists for standard genome sequencing and annotation.</title>
        <authorList>
            <consortium name="The Broad Institute Genomics Platform"/>
            <consortium name="The Broad Institute Genome Sequencing Center for Infectious Disease"/>
            <person name="Wu L."/>
            <person name="Ma J."/>
        </authorList>
    </citation>
    <scope>NUCLEOTIDE SEQUENCE [LARGE SCALE GENOMIC DNA]</scope>
    <source>
        <strain evidence="5">NCAIM B.01391</strain>
    </source>
</reference>
<dbReference type="InterPro" id="IPR021068">
    <property type="entry name" value="HTH_DNA-bd"/>
</dbReference>
<gene>
    <name evidence="4" type="ORF">ACFPOB_26770</name>
</gene>
<protein>
    <submittedName>
        <fullName evidence="4">RHE_PE00001 family protein</fullName>
    </submittedName>
</protein>
<dbReference type="InterPro" id="IPR048017">
    <property type="entry name" value="Y4cF-like"/>
</dbReference>
<evidence type="ECO:0000313" key="4">
    <source>
        <dbReference type="EMBL" id="MFC5423157.1"/>
    </source>
</evidence>
<proteinExistence type="predicted"/>
<name>A0ABW0IZT2_9HYPH</name>
<dbReference type="InterPro" id="IPR011670">
    <property type="entry name" value="DUF1612"/>
</dbReference>
<dbReference type="EMBL" id="JBHSLW010000064">
    <property type="protein sequence ID" value="MFC5423157.1"/>
    <property type="molecule type" value="Genomic_DNA"/>
</dbReference>
<sequence>MAMKTMSYDLSFADRQALVSDCAAAAEIAAIVLARFDERLLRADPVLAEGARQRGHAFEAQALIGLTGGVCPLEDLVLHDASTDVRAPTREITRAAAILDERRRLARREPADVLSPSALRLRLGIETLDEPDRTERVPTWSGAVKKTAAPWEQRGLDDDDEGRGDEEDLDLEDEDDHADPAFADIDALLVRTRKKLDAWNDLSSDAGRRNLTLRDPAYDPAGRFARWLAILEEGKGLPAILATALTLDAWLWLEPSERSGELGFALAATVLRQRGVTMAHLPAIGLGLRRGRFRWSPHQVLSARVAGLLGAFGEAAAFGQADLDRLTLARAVMLRRCEGRRGNSKLAELVDLFVSAPLVTVQLAAARLEVSPQAVEAMLKELGGSLPRELTGRKRYRAWGTL</sequence>
<evidence type="ECO:0000256" key="1">
    <source>
        <dbReference type="SAM" id="MobiDB-lite"/>
    </source>
</evidence>
<evidence type="ECO:0000313" key="5">
    <source>
        <dbReference type="Proteomes" id="UP001596053"/>
    </source>
</evidence>
<dbReference type="Pfam" id="PF11972">
    <property type="entry name" value="HTH_13"/>
    <property type="match status" value="1"/>
</dbReference>
<dbReference type="Proteomes" id="UP001596053">
    <property type="component" value="Unassembled WGS sequence"/>
</dbReference>
<feature type="region of interest" description="Disordered" evidence="1">
    <location>
        <begin position="147"/>
        <end position="176"/>
    </location>
</feature>
<dbReference type="Pfam" id="PF07756">
    <property type="entry name" value="DUF1612"/>
    <property type="match status" value="1"/>
</dbReference>
<feature type="domain" description="HTH DNA binding" evidence="3">
    <location>
        <begin position="346"/>
        <end position="402"/>
    </location>
</feature>
<keyword evidence="5" id="KW-1185">Reference proteome</keyword>